<dbReference type="Proteomes" id="UP001159364">
    <property type="component" value="Linkage Group LG02"/>
</dbReference>
<keyword evidence="2" id="KW-1185">Reference proteome</keyword>
<evidence type="ECO:0000313" key="2">
    <source>
        <dbReference type="Proteomes" id="UP001159364"/>
    </source>
</evidence>
<dbReference type="AlphaFoldDB" id="A0AAV8TZL7"/>
<proteinExistence type="predicted"/>
<reference evidence="1 2" key="1">
    <citation type="submission" date="2021-09" db="EMBL/GenBank/DDBJ databases">
        <title>Genomic insights and catalytic innovation underlie evolution of tropane alkaloids biosynthesis.</title>
        <authorList>
            <person name="Wang Y.-J."/>
            <person name="Tian T."/>
            <person name="Huang J.-P."/>
            <person name="Huang S.-X."/>
        </authorList>
    </citation>
    <scope>NUCLEOTIDE SEQUENCE [LARGE SCALE GENOMIC DNA]</scope>
    <source>
        <strain evidence="1">KIB-2018</strain>
        <tissue evidence="1">Leaf</tissue>
    </source>
</reference>
<evidence type="ECO:0000313" key="1">
    <source>
        <dbReference type="EMBL" id="KAJ8771329.1"/>
    </source>
</evidence>
<accession>A0AAV8TZL7</accession>
<sequence>MATRYGGMRDDYTVLEVDATMTVSMCSDKFEEPLVEEEGKMMTNQPILRDLTTLNVSQ</sequence>
<organism evidence="1 2">
    <name type="scientific">Erythroxylum novogranatense</name>
    <dbReference type="NCBI Taxonomy" id="1862640"/>
    <lineage>
        <taxon>Eukaryota</taxon>
        <taxon>Viridiplantae</taxon>
        <taxon>Streptophyta</taxon>
        <taxon>Embryophyta</taxon>
        <taxon>Tracheophyta</taxon>
        <taxon>Spermatophyta</taxon>
        <taxon>Magnoliopsida</taxon>
        <taxon>eudicotyledons</taxon>
        <taxon>Gunneridae</taxon>
        <taxon>Pentapetalae</taxon>
        <taxon>rosids</taxon>
        <taxon>fabids</taxon>
        <taxon>Malpighiales</taxon>
        <taxon>Erythroxylaceae</taxon>
        <taxon>Erythroxylum</taxon>
    </lineage>
</organism>
<gene>
    <name evidence="1" type="ORF">K2173_026506</name>
</gene>
<protein>
    <submittedName>
        <fullName evidence="1">Uncharacterized protein</fullName>
    </submittedName>
</protein>
<dbReference type="EMBL" id="JAIWQS010000002">
    <property type="protein sequence ID" value="KAJ8771329.1"/>
    <property type="molecule type" value="Genomic_DNA"/>
</dbReference>
<name>A0AAV8TZL7_9ROSI</name>
<comment type="caution">
    <text evidence="1">The sequence shown here is derived from an EMBL/GenBank/DDBJ whole genome shotgun (WGS) entry which is preliminary data.</text>
</comment>